<evidence type="ECO:0000256" key="1">
    <source>
        <dbReference type="ARBA" id="ARBA00022468"/>
    </source>
</evidence>
<evidence type="ECO:0000256" key="5">
    <source>
        <dbReference type="PROSITE-ProRule" id="PRU00288"/>
    </source>
</evidence>
<proteinExistence type="predicted"/>
<dbReference type="CDD" id="cd08831">
    <property type="entry name" value="ArfGap_ArfGap2_3_like"/>
    <property type="match status" value="1"/>
</dbReference>
<dbReference type="SMART" id="SM00105">
    <property type="entry name" value="ArfGap"/>
    <property type="match status" value="1"/>
</dbReference>
<dbReference type="SUPFAM" id="SSF57863">
    <property type="entry name" value="ArfGap/RecO-like zinc finger"/>
    <property type="match status" value="1"/>
</dbReference>
<dbReference type="GO" id="GO:0005096">
    <property type="term" value="F:GTPase activator activity"/>
    <property type="evidence" value="ECO:0007669"/>
    <property type="project" value="UniProtKB-KW"/>
</dbReference>
<sequence length="482" mass="52987">MTDECPSAADLATVFRKLRSLTANKICFDCGARNPTWSSVTYGVFICIDCSATHRNLGVHITFVRSTNLDTNWTWLQLRAMQVGGNGNATTFFKKHGVDTSDAQRKYKSRAATLYKNKLIELATQAQRQNGTKLWIDTEAVDSVETPTKEDFFEQEFASNKPEAVMSNESYAAASLDESDKLTNFSAAPVVKKPIKKITLGTKKGGLGAQKIKTNFDEFAQKAADFDKEREAFSKLAVQEPAPQHQEVDKAKISNKFSVQDIAKQRQQVEKKIKADPNKADMSERLGIGGLGRGGVSHSVGMRTIQQEGVTKLSNKKSTESFQSDEWEVVSGDDNKSSGLDDLSDLPKYQKPREDFLDAWERSLPASKTTSSYKSAAPSAPAVDVDPMKKFGNAKAISSDMYFGKHDDMDFETRNNLSRFEGQSGIGSADLFGNGQQQPASFSYSDHVPEMADIKDSVRQGASKVAEKLSNISSSFSAYLGD</sequence>
<keyword evidence="3 5" id="KW-0863">Zinc-finger</keyword>
<dbReference type="Gene3D" id="1.10.220.150">
    <property type="entry name" value="Arf GTPase activating protein"/>
    <property type="match status" value="1"/>
</dbReference>
<dbReference type="GO" id="GO:0000139">
    <property type="term" value="C:Golgi membrane"/>
    <property type="evidence" value="ECO:0007669"/>
    <property type="project" value="GOC"/>
</dbReference>
<comment type="caution">
    <text evidence="8">The sequence shown here is derived from an EMBL/GenBank/DDBJ whole genome shotgun (WGS) entry which is preliminary data.</text>
</comment>
<keyword evidence="4" id="KW-0862">Zinc</keyword>
<dbReference type="AlphaFoldDB" id="A0A811K533"/>
<dbReference type="EMBL" id="CAJFCW020000002">
    <property type="protein sequence ID" value="CAG9091506.1"/>
    <property type="molecule type" value="Genomic_DNA"/>
</dbReference>
<dbReference type="GO" id="GO:0048205">
    <property type="term" value="P:COPI coating of Golgi vesicle"/>
    <property type="evidence" value="ECO:0007669"/>
    <property type="project" value="TreeGrafter"/>
</dbReference>
<evidence type="ECO:0000256" key="6">
    <source>
        <dbReference type="SAM" id="MobiDB-lite"/>
    </source>
</evidence>
<accession>A0A811K533</accession>
<dbReference type="Pfam" id="PF01412">
    <property type="entry name" value="ArfGap"/>
    <property type="match status" value="1"/>
</dbReference>
<dbReference type="PANTHER" id="PTHR45686:SF4">
    <property type="entry name" value="ADP-RIBOSYLATION FACTOR GTPASE ACTIVATING PROTEIN 3, ISOFORM H"/>
    <property type="match status" value="1"/>
</dbReference>
<feature type="region of interest" description="Disordered" evidence="6">
    <location>
        <begin position="306"/>
        <end position="348"/>
    </location>
</feature>
<dbReference type="PRINTS" id="PR00405">
    <property type="entry name" value="REVINTRACTNG"/>
</dbReference>
<gene>
    <name evidence="8" type="ORF">BOKJ2_LOCUS3230</name>
</gene>
<evidence type="ECO:0000313" key="8">
    <source>
        <dbReference type="EMBL" id="CAD5210510.1"/>
    </source>
</evidence>
<dbReference type="InterPro" id="IPR001164">
    <property type="entry name" value="ArfGAP_dom"/>
</dbReference>
<dbReference type="EMBL" id="CAJFDH010000002">
    <property type="protein sequence ID" value="CAD5210510.1"/>
    <property type="molecule type" value="Genomic_DNA"/>
</dbReference>
<dbReference type="FunFam" id="1.10.220.150:FF:000004">
    <property type="entry name" value="Putative ADP-ribosylation factor GTPase-activating protein 2"/>
    <property type="match status" value="1"/>
</dbReference>
<dbReference type="InterPro" id="IPR037278">
    <property type="entry name" value="ARFGAP/RecO"/>
</dbReference>
<evidence type="ECO:0000256" key="2">
    <source>
        <dbReference type="ARBA" id="ARBA00022723"/>
    </source>
</evidence>
<dbReference type="Proteomes" id="UP000783686">
    <property type="component" value="Unassembled WGS sequence"/>
</dbReference>
<dbReference type="OrthoDB" id="983479at2759"/>
<keyword evidence="1" id="KW-0343">GTPase activation</keyword>
<dbReference type="Proteomes" id="UP000614601">
    <property type="component" value="Unassembled WGS sequence"/>
</dbReference>
<keyword evidence="2" id="KW-0479">Metal-binding</keyword>
<protein>
    <recommendedName>
        <fullName evidence="7">Arf-GAP domain-containing protein</fullName>
    </recommendedName>
</protein>
<dbReference type="InterPro" id="IPR038508">
    <property type="entry name" value="ArfGAP_dom_sf"/>
</dbReference>
<dbReference type="GO" id="GO:0008270">
    <property type="term" value="F:zinc ion binding"/>
    <property type="evidence" value="ECO:0007669"/>
    <property type="project" value="UniProtKB-KW"/>
</dbReference>
<evidence type="ECO:0000256" key="4">
    <source>
        <dbReference type="ARBA" id="ARBA00022833"/>
    </source>
</evidence>
<name>A0A811K533_9BILA</name>
<keyword evidence="9" id="KW-1185">Reference proteome</keyword>
<feature type="domain" description="Arf-GAP" evidence="7">
    <location>
        <begin position="12"/>
        <end position="129"/>
    </location>
</feature>
<reference evidence="8" key="1">
    <citation type="submission" date="2020-09" db="EMBL/GenBank/DDBJ databases">
        <authorList>
            <person name="Kikuchi T."/>
        </authorList>
    </citation>
    <scope>NUCLEOTIDE SEQUENCE</scope>
    <source>
        <strain evidence="8">SH1</strain>
    </source>
</reference>
<evidence type="ECO:0000259" key="7">
    <source>
        <dbReference type="PROSITE" id="PS50115"/>
    </source>
</evidence>
<evidence type="ECO:0000256" key="3">
    <source>
        <dbReference type="ARBA" id="ARBA00022771"/>
    </source>
</evidence>
<dbReference type="PROSITE" id="PS50115">
    <property type="entry name" value="ARFGAP"/>
    <property type="match status" value="1"/>
</dbReference>
<evidence type="ECO:0000313" key="9">
    <source>
        <dbReference type="Proteomes" id="UP000614601"/>
    </source>
</evidence>
<dbReference type="PANTHER" id="PTHR45686">
    <property type="entry name" value="ADP-RIBOSYLATION FACTOR GTPASE ACTIVATING PROTEIN 3, ISOFORM H-RELATED"/>
    <property type="match status" value="1"/>
</dbReference>
<organism evidence="8 9">
    <name type="scientific">Bursaphelenchus okinawaensis</name>
    <dbReference type="NCBI Taxonomy" id="465554"/>
    <lineage>
        <taxon>Eukaryota</taxon>
        <taxon>Metazoa</taxon>
        <taxon>Ecdysozoa</taxon>
        <taxon>Nematoda</taxon>
        <taxon>Chromadorea</taxon>
        <taxon>Rhabditida</taxon>
        <taxon>Tylenchina</taxon>
        <taxon>Tylenchomorpha</taxon>
        <taxon>Aphelenchoidea</taxon>
        <taxon>Aphelenchoididae</taxon>
        <taxon>Bursaphelenchus</taxon>
    </lineage>
</organism>